<comment type="subcellular location">
    <subcellularLocation>
        <location evidence="1">Fimbrium</location>
    </subcellularLocation>
</comment>
<dbReference type="OrthoDB" id="7156875at2"/>
<sequence length="1567" mass="174700">MVVKQSMWKKACTVHFLSILILSGIFWPAHAVEISDQPMLSAIKPPPANIMFLIDNSQSMDFEILLEGRKKGLFYRQSDLLEVFGYAYLFGNDGLDLGADVESSYDLDQNIRRDHMRKRVAASRQYWESRCYGYNRLYYNPSAFYLPWPESGSGQVFGNADPLNPKLNPVKSQTVSMKDTYLEVRRADLDSRDIELDDDMADRQGQWERKNIGLGLTDIAAFNGHYHATRDDNAKITYPFHLSDAGRHQIQVNWPLYTALDLAQVVVRTGDAFLRVYDHSGRVLYDKEKITQRGRNGLTIEVEVVSLNPHGPDIFVELSSVPNNTSGAFNRPAWLVADNVEVQGRTKISNAHYFMFDDANDNTRVDTGERVFLVNFVWHDFGSGEELYRQIYEIPGGNRIRDRKLDVGFIRAISPGDLPLRLRKLYDGAYREDGSQGDDENAFYLSPEADLQNFANWFQYYRTKLLATKSAIANTIYNLSGVNIGFHTIKKDVTQPVLYVGNKGDATVIIVDDRDGGEYYEEWGPMIQWADSHAPVAYNSKSRNSVSTIFTADAWAKWRADVPVTGEYDVYVRWSRYGRNAWRDRRAEYKVGLQDEDGNISWGETFVVNQNGDERYGFPDRWNKLTRINVDNLHDGKEVVVKLTRGDIWPHRPTNADAIKLVRRGGGGDEDNSKTLLDRLYAIETKIDLIGDKKPLREGLDTIGRYYATDLSAPADSELGDSPYVSESEGGGCQQAFVIMTTDGLWTDTDHVNVGDADGDGVANTLADVAMYYYERDLAPDLPNLVPVNTFDQNSQQHMVTYAVAFGNAGRINPDTHKYWESDADPRAWPWPEGSFRHWDDRDKMDDLFHATVNGRGRYFNASSPDELLFSMRSTLEDIIMRSQATGASLSVDSQRIQQGMTVFQTEYYPMDWLGDLKAKGLDPIGSGLETGSEKWSAAYELSRLGAGDRNIISAWGSTAFAFRPASVPDSLKATMRDNVGGLPSSVTSSDIIAYLRGDDKTGFRKRYARHEDAPVHHYKTGDFVHSAPVYHRGLVYVGANDGMMHAFDARSGQEIFAFVPSFVYPDLWELMRPDYMDSHRYFVDGPISVRTLVDDGSLKDVLVGGLRKGGKGYYGMTLRDSLFGWDVAKAGASEGELATKLSVWEFPPSDERGSEEDMGYSFSSAAIVKANTLGNPPVAVFGNGYNSSSGEAVLIIVNALTGGEIRRIKTGAAGGNGLSSPAVVDIDGDGTADWVYAGDLQGNMWKFDISSDNAMDWGVFFSRSGQPAPLFRGVGKAGEDPQSVTTKPGVARHCSGVGYTVVWGTGRYLHESDMENFDQQTFYGVWDYWGPSGDTGQEKKGLGTLDRSDVIHVGDVNPKANHYGLDGSAYRLVEQRVRVTSGVPRDGELVGQTGPGVTSEVASHTSFPQTFEWEEDSDGRKVLKEGSTVGWFFDLPDMGERMVQDATIHGPYAFGISFVPEGSVSLCESGGYSWFNAVESCTGARADQVVFDVDGDGRLDAEKDVLKVDKDGYHVSRRRVEGMMYTPVTLHGREYDALLASTSHSNSMVNMVIVKEGEGLFYWRMR</sequence>
<dbReference type="InterPro" id="IPR015943">
    <property type="entry name" value="WD40/YVTN_repeat-like_dom_sf"/>
</dbReference>
<dbReference type="GO" id="GO:0009289">
    <property type="term" value="C:pilus"/>
    <property type="evidence" value="ECO:0007669"/>
    <property type="project" value="UniProtKB-SubCell"/>
</dbReference>
<keyword evidence="9" id="KW-1185">Reference proteome</keyword>
<reference evidence="8 9" key="1">
    <citation type="submission" date="2019-07" db="EMBL/GenBank/DDBJ databases">
        <title>Genome sequencing of 100 strains of the haloalkaliphilic chemolithoautotrophic sulfur-oxidizing bacterium Thioalkalivibrio.</title>
        <authorList>
            <person name="Muyzer G."/>
        </authorList>
    </citation>
    <scope>NUCLEOTIDE SEQUENCE [LARGE SCALE GENOMIC DNA]</scope>
    <source>
        <strain evidence="8 9">ASO4-4</strain>
    </source>
</reference>
<dbReference type="Gene3D" id="2.130.10.10">
    <property type="entry name" value="YVTN repeat-like/Quinoprotein amine dehydrogenase"/>
    <property type="match status" value="1"/>
</dbReference>
<keyword evidence="4" id="KW-0479">Metal-binding</keyword>
<evidence type="ECO:0000256" key="2">
    <source>
        <dbReference type="ARBA" id="ARBA00008387"/>
    </source>
</evidence>
<dbReference type="EMBL" id="VLLC01000012">
    <property type="protein sequence ID" value="TWI71816.1"/>
    <property type="molecule type" value="Genomic_DNA"/>
</dbReference>
<evidence type="ECO:0000256" key="1">
    <source>
        <dbReference type="ARBA" id="ARBA00004561"/>
    </source>
</evidence>
<keyword evidence="5" id="KW-0106">Calcium</keyword>
<comment type="similarity">
    <text evidence="2">Belongs to the PilY1 family.</text>
</comment>
<keyword evidence="3" id="KW-1029">Fimbrium biogenesis</keyword>
<evidence type="ECO:0000256" key="6">
    <source>
        <dbReference type="ARBA" id="ARBA00023263"/>
    </source>
</evidence>
<dbReference type="Proteomes" id="UP000318307">
    <property type="component" value="Unassembled WGS sequence"/>
</dbReference>
<evidence type="ECO:0000313" key="9">
    <source>
        <dbReference type="Proteomes" id="UP000318307"/>
    </source>
</evidence>
<evidence type="ECO:0000313" key="8">
    <source>
        <dbReference type="EMBL" id="TWI71816.1"/>
    </source>
</evidence>
<protein>
    <submittedName>
        <fullName evidence="8">PilC-like protein with beta-propeller domain</fullName>
    </submittedName>
</protein>
<dbReference type="RefSeq" id="WP_144684725.1">
    <property type="nucleotide sequence ID" value="NZ_VLLC01000012.1"/>
</dbReference>
<evidence type="ECO:0000256" key="4">
    <source>
        <dbReference type="ARBA" id="ARBA00022723"/>
    </source>
</evidence>
<dbReference type="Pfam" id="PF05567">
    <property type="entry name" value="T4P_PilY1"/>
    <property type="match status" value="1"/>
</dbReference>
<dbReference type="InterPro" id="IPR011047">
    <property type="entry name" value="Quinoprotein_ADH-like_sf"/>
</dbReference>
<name>A0A562RTZ5_9BACT</name>
<dbReference type="GO" id="GO:0046872">
    <property type="term" value="F:metal ion binding"/>
    <property type="evidence" value="ECO:0007669"/>
    <property type="project" value="UniProtKB-KW"/>
</dbReference>
<dbReference type="SUPFAM" id="SSF50998">
    <property type="entry name" value="Quinoprotein alcohol dehydrogenase-like"/>
    <property type="match status" value="1"/>
</dbReference>
<gene>
    <name evidence="8" type="ORF">LZ24_01833</name>
</gene>
<proteinExistence type="inferred from homology"/>
<keyword evidence="6" id="KW-0281">Fimbrium</keyword>
<accession>A0A562RTZ5</accession>
<feature type="domain" description="PilY1 beta-propeller" evidence="7">
    <location>
        <begin position="1034"/>
        <end position="1329"/>
    </location>
</feature>
<dbReference type="InterPro" id="IPR008707">
    <property type="entry name" value="B-propeller_PilY1"/>
</dbReference>
<evidence type="ECO:0000259" key="7">
    <source>
        <dbReference type="Pfam" id="PF05567"/>
    </source>
</evidence>
<evidence type="ECO:0000256" key="5">
    <source>
        <dbReference type="ARBA" id="ARBA00022837"/>
    </source>
</evidence>
<organism evidence="8 9">
    <name type="scientific">Desulfobotulus alkaliphilus</name>
    <dbReference type="NCBI Taxonomy" id="622671"/>
    <lineage>
        <taxon>Bacteria</taxon>
        <taxon>Pseudomonadati</taxon>
        <taxon>Thermodesulfobacteriota</taxon>
        <taxon>Desulfobacteria</taxon>
        <taxon>Desulfobacterales</taxon>
        <taxon>Desulfobacteraceae</taxon>
        <taxon>Desulfobotulus</taxon>
    </lineage>
</organism>
<evidence type="ECO:0000256" key="3">
    <source>
        <dbReference type="ARBA" id="ARBA00022558"/>
    </source>
</evidence>
<comment type="caution">
    <text evidence="8">The sequence shown here is derived from an EMBL/GenBank/DDBJ whole genome shotgun (WGS) entry which is preliminary data.</text>
</comment>